<evidence type="ECO:0000256" key="9">
    <source>
        <dbReference type="SAM" id="MobiDB-lite"/>
    </source>
</evidence>
<evidence type="ECO:0000313" key="11">
    <source>
        <dbReference type="EMBL" id="TKA02230.1"/>
    </source>
</evidence>
<dbReference type="InterPro" id="IPR003593">
    <property type="entry name" value="AAA+_ATPase"/>
</dbReference>
<keyword evidence="8" id="KW-0472">Membrane</keyword>
<protein>
    <submittedName>
        <fullName evidence="11">ATP-binding cassette domain-containing protein</fullName>
    </submittedName>
</protein>
<dbReference type="AlphaFoldDB" id="A0A4U0S0F8"/>
<keyword evidence="7" id="KW-1278">Translocase</keyword>
<dbReference type="SUPFAM" id="SSF52540">
    <property type="entry name" value="P-loop containing nucleoside triphosphate hydrolases"/>
    <property type="match status" value="2"/>
</dbReference>
<keyword evidence="5" id="KW-0547">Nucleotide-binding</keyword>
<evidence type="ECO:0000259" key="10">
    <source>
        <dbReference type="PROSITE" id="PS50893"/>
    </source>
</evidence>
<dbReference type="PROSITE" id="PS00211">
    <property type="entry name" value="ABC_TRANSPORTER_1"/>
    <property type="match status" value="1"/>
</dbReference>
<dbReference type="PROSITE" id="PS50893">
    <property type="entry name" value="ABC_TRANSPORTER_2"/>
    <property type="match status" value="2"/>
</dbReference>
<comment type="caution">
    <text evidence="11">The sequence shown here is derived from an EMBL/GenBank/DDBJ whole genome shotgun (WGS) entry which is preliminary data.</text>
</comment>
<keyword evidence="3" id="KW-1003">Cell membrane</keyword>
<proteinExistence type="predicted"/>
<dbReference type="GO" id="GO:0005524">
    <property type="term" value="F:ATP binding"/>
    <property type="evidence" value="ECO:0007669"/>
    <property type="project" value="UniProtKB-KW"/>
</dbReference>
<name>A0A4U0S0F8_9ACTN</name>
<dbReference type="PANTHER" id="PTHR43790">
    <property type="entry name" value="CARBOHYDRATE TRANSPORT ATP-BINDING PROTEIN MG119-RELATED"/>
    <property type="match status" value="1"/>
</dbReference>
<evidence type="ECO:0000256" key="4">
    <source>
        <dbReference type="ARBA" id="ARBA00022737"/>
    </source>
</evidence>
<dbReference type="CDD" id="cd03216">
    <property type="entry name" value="ABC_Carb_Monos_I"/>
    <property type="match status" value="1"/>
</dbReference>
<comment type="subcellular location">
    <subcellularLocation>
        <location evidence="1">Cell membrane</location>
        <topology evidence="1">Peripheral membrane protein</topology>
    </subcellularLocation>
</comment>
<evidence type="ECO:0000256" key="2">
    <source>
        <dbReference type="ARBA" id="ARBA00022448"/>
    </source>
</evidence>
<dbReference type="InterPro" id="IPR027417">
    <property type="entry name" value="P-loop_NTPase"/>
</dbReference>
<dbReference type="RefSeq" id="WP_136728813.1">
    <property type="nucleotide sequence ID" value="NZ_SUMC01000062.1"/>
</dbReference>
<keyword evidence="2" id="KW-0813">Transport</keyword>
<keyword evidence="12" id="KW-1185">Reference proteome</keyword>
<dbReference type="SMART" id="SM00382">
    <property type="entry name" value="AAA"/>
    <property type="match status" value="2"/>
</dbReference>
<dbReference type="InterPro" id="IPR050107">
    <property type="entry name" value="ABC_carbohydrate_import_ATPase"/>
</dbReference>
<evidence type="ECO:0000256" key="1">
    <source>
        <dbReference type="ARBA" id="ARBA00004202"/>
    </source>
</evidence>
<gene>
    <name evidence="11" type="ORF">FCI23_38480</name>
</gene>
<dbReference type="Proteomes" id="UP000305778">
    <property type="component" value="Unassembled WGS sequence"/>
</dbReference>
<reference evidence="11 12" key="1">
    <citation type="submission" date="2019-04" db="EMBL/GenBank/DDBJ databases">
        <title>Streptomyces oryziradicis sp. nov., a novel actinomycete isolated from rhizosphere soil of rice (Oryza sativa L.).</title>
        <authorList>
            <person name="Li C."/>
        </authorList>
    </citation>
    <scope>NUCLEOTIDE SEQUENCE [LARGE SCALE GENOMIC DNA]</scope>
    <source>
        <strain evidence="11 12">NEAU-C40</strain>
    </source>
</reference>
<dbReference type="CDD" id="cd03215">
    <property type="entry name" value="ABC_Carb_Monos_II"/>
    <property type="match status" value="1"/>
</dbReference>
<accession>A0A4U0S0F8</accession>
<dbReference type="OrthoDB" id="8416490at2"/>
<keyword evidence="4" id="KW-0677">Repeat</keyword>
<dbReference type="Pfam" id="PF00005">
    <property type="entry name" value="ABC_tran"/>
    <property type="match status" value="2"/>
</dbReference>
<evidence type="ECO:0000256" key="7">
    <source>
        <dbReference type="ARBA" id="ARBA00022967"/>
    </source>
</evidence>
<evidence type="ECO:0000313" key="12">
    <source>
        <dbReference type="Proteomes" id="UP000305778"/>
    </source>
</evidence>
<dbReference type="GO" id="GO:0005886">
    <property type="term" value="C:plasma membrane"/>
    <property type="evidence" value="ECO:0007669"/>
    <property type="project" value="UniProtKB-SubCell"/>
</dbReference>
<organism evidence="11 12">
    <name type="scientific">Actinacidiphila oryziradicis</name>
    <dbReference type="NCBI Taxonomy" id="2571141"/>
    <lineage>
        <taxon>Bacteria</taxon>
        <taxon>Bacillati</taxon>
        <taxon>Actinomycetota</taxon>
        <taxon>Actinomycetes</taxon>
        <taxon>Kitasatosporales</taxon>
        <taxon>Streptomycetaceae</taxon>
        <taxon>Actinacidiphila</taxon>
    </lineage>
</organism>
<evidence type="ECO:0000256" key="3">
    <source>
        <dbReference type="ARBA" id="ARBA00022475"/>
    </source>
</evidence>
<dbReference type="GO" id="GO:0016887">
    <property type="term" value="F:ATP hydrolysis activity"/>
    <property type="evidence" value="ECO:0007669"/>
    <property type="project" value="InterPro"/>
</dbReference>
<dbReference type="PANTHER" id="PTHR43790:SF9">
    <property type="entry name" value="GALACTOFURANOSE TRANSPORTER ATP-BINDING PROTEIN YTFR"/>
    <property type="match status" value="1"/>
</dbReference>
<dbReference type="InterPro" id="IPR017871">
    <property type="entry name" value="ABC_transporter-like_CS"/>
</dbReference>
<evidence type="ECO:0000256" key="6">
    <source>
        <dbReference type="ARBA" id="ARBA00022840"/>
    </source>
</evidence>
<feature type="domain" description="ABC transporter" evidence="10">
    <location>
        <begin position="14"/>
        <end position="249"/>
    </location>
</feature>
<dbReference type="Gene3D" id="3.40.50.300">
    <property type="entry name" value="P-loop containing nucleotide triphosphate hydrolases"/>
    <property type="match status" value="2"/>
</dbReference>
<feature type="region of interest" description="Disordered" evidence="9">
    <location>
        <begin position="514"/>
        <end position="577"/>
    </location>
</feature>
<evidence type="ECO:0000256" key="8">
    <source>
        <dbReference type="ARBA" id="ARBA00023136"/>
    </source>
</evidence>
<dbReference type="EMBL" id="SUMC01000062">
    <property type="protein sequence ID" value="TKA02230.1"/>
    <property type="molecule type" value="Genomic_DNA"/>
</dbReference>
<keyword evidence="6 11" id="KW-0067">ATP-binding</keyword>
<sequence>MVHKDPEPRGDSVLEVAGVNKSFAGVHALRDVDFALRPAEVHALIGENGAGKSTLIKVMTGVYRPDSGTVRLAGRALDFRNPLEAQAAGISTIYQEVNLVPLMSVARNLHLGREPRRFGLVDVARMNREATEVLDRYGVHVDVTRPLRSLGLGAQQMVALARAVQVDARVVIMDEPTSSLEPREVDTLFSVIRDLKEQGIAVVYVSHRLDELYAICDRVTVMRDGAVVHTGAIAELQRLRLVSLMLGREMSAVRDKGTTAFDTDRHDRQEGQPVLRATGLSIRHRLHGVSLDVHPGEVVGLGGLLGAGRSETAKAIVGALATESGTVEVEGRAMHRRSPAAAIRAGVVMLPEDRKAEGIIPNLSVRENISLAALPRLSRAGLVSQAKQDEIVTFFMERLRIKASGPDQKVSDLSGGNQQKVLLARWLCLNPKVLLLDEPTRGIDVGAKAEVQGLIDELAGDGLGVLLISSDLEELIEGSDRVVILKDGHVVGHLADEEVTEEGLLDALATAPEETAGEPAPHDATGEAPAEPAVHDAQGEEPAEPAAHDPQGEGPSEEAATDPGGTSEPAPVKENQR</sequence>
<evidence type="ECO:0000256" key="5">
    <source>
        <dbReference type="ARBA" id="ARBA00022741"/>
    </source>
</evidence>
<dbReference type="InterPro" id="IPR003439">
    <property type="entry name" value="ABC_transporter-like_ATP-bd"/>
</dbReference>
<feature type="domain" description="ABC transporter" evidence="10">
    <location>
        <begin position="269"/>
        <end position="512"/>
    </location>
</feature>
<dbReference type="FunFam" id="3.40.50.300:FF:000127">
    <property type="entry name" value="Ribose import ATP-binding protein RbsA"/>
    <property type="match status" value="1"/>
</dbReference>